<dbReference type="CDD" id="cd02134">
    <property type="entry name" value="KH-II_NusA_rpt1"/>
    <property type="match status" value="1"/>
</dbReference>
<dbReference type="GO" id="GO:0006353">
    <property type="term" value="P:DNA-templated transcription termination"/>
    <property type="evidence" value="ECO:0007669"/>
    <property type="project" value="UniProtKB-UniRule"/>
</dbReference>
<keyword evidence="2 7" id="KW-0963">Cytoplasm</keyword>
<dbReference type="InterPro" id="IPR010995">
    <property type="entry name" value="DNA_repair_Rad51/TF_NusA_a-hlx"/>
</dbReference>
<dbReference type="Pfam" id="PF00575">
    <property type="entry name" value="S1"/>
    <property type="match status" value="1"/>
</dbReference>
<keyword evidence="4 7" id="KW-0694">RNA-binding</keyword>
<dbReference type="InterPro" id="IPR012340">
    <property type="entry name" value="NA-bd_OB-fold"/>
</dbReference>
<dbReference type="NCBIfam" id="TIGR01954">
    <property type="entry name" value="nusA_Cterm_rpt"/>
    <property type="match status" value="1"/>
</dbReference>
<comment type="similarity">
    <text evidence="7">Belongs to the NusA family.</text>
</comment>
<dbReference type="Gene3D" id="3.30.300.20">
    <property type="match status" value="2"/>
</dbReference>
<reference evidence="10 11" key="1">
    <citation type="submission" date="2016-12" db="EMBL/GenBank/DDBJ databases">
        <title>Comparative genomics of Bartonella apis.</title>
        <authorList>
            <person name="Engel P."/>
        </authorList>
    </citation>
    <scope>NUCLEOTIDE SEQUENCE [LARGE SCALE GENOMIC DNA]</scope>
    <source>
        <strain evidence="10 11">PEB0149</strain>
    </source>
</reference>
<dbReference type="HAMAP" id="MF_00945_B">
    <property type="entry name" value="NusA_B"/>
    <property type="match status" value="1"/>
</dbReference>
<dbReference type="NCBIfam" id="TIGR01953">
    <property type="entry name" value="NusA"/>
    <property type="match status" value="1"/>
</dbReference>
<evidence type="ECO:0000256" key="8">
    <source>
        <dbReference type="SAM" id="MobiDB-lite"/>
    </source>
</evidence>
<dbReference type="InterPro" id="IPR010214">
    <property type="entry name" value="Tscrpt_termin_fac_NusA_C_rpt"/>
</dbReference>
<proteinExistence type="inferred from homology"/>
<dbReference type="Gene3D" id="1.10.150.20">
    <property type="entry name" value="5' to 3' exonuclease, C-terminal subdomain"/>
    <property type="match status" value="2"/>
</dbReference>
<dbReference type="InterPro" id="IPR010213">
    <property type="entry name" value="TF_NusA"/>
</dbReference>
<dbReference type="Pfam" id="PF14520">
    <property type="entry name" value="HHH_5"/>
    <property type="match status" value="1"/>
</dbReference>
<dbReference type="Gene3D" id="2.40.50.140">
    <property type="entry name" value="Nucleic acid-binding proteins"/>
    <property type="match status" value="1"/>
</dbReference>
<dbReference type="PROSITE" id="PS50084">
    <property type="entry name" value="KH_TYPE_1"/>
    <property type="match status" value="1"/>
</dbReference>
<keyword evidence="1 7" id="KW-0806">Transcription termination</keyword>
<keyword evidence="6 7" id="KW-0804">Transcription</keyword>
<dbReference type="SUPFAM" id="SSF54814">
    <property type="entry name" value="Prokaryotic type KH domain (KH-domain type II)"/>
    <property type="match status" value="2"/>
</dbReference>
<evidence type="ECO:0000256" key="4">
    <source>
        <dbReference type="ARBA" id="ARBA00022884"/>
    </source>
</evidence>
<evidence type="ECO:0000313" key="11">
    <source>
        <dbReference type="Proteomes" id="UP000187344"/>
    </source>
</evidence>
<feature type="region of interest" description="Disordered" evidence="8">
    <location>
        <begin position="514"/>
        <end position="550"/>
    </location>
</feature>
<keyword evidence="3 7" id="KW-0889">Transcription antitermination</keyword>
<evidence type="ECO:0000256" key="1">
    <source>
        <dbReference type="ARBA" id="ARBA00022472"/>
    </source>
</evidence>
<dbReference type="EMBL" id="LXYT01000001">
    <property type="protein sequence ID" value="OLY44632.1"/>
    <property type="molecule type" value="Genomic_DNA"/>
</dbReference>
<dbReference type="SUPFAM" id="SSF50249">
    <property type="entry name" value="Nucleic acid-binding proteins"/>
    <property type="match status" value="1"/>
</dbReference>
<dbReference type="InterPro" id="IPR015946">
    <property type="entry name" value="KH_dom-like_a/b"/>
</dbReference>
<keyword evidence="5 7" id="KW-0805">Transcription regulation</keyword>
<gene>
    <name evidence="7" type="primary">nusA</name>
    <name evidence="10" type="ORF">PEB0149_021040</name>
</gene>
<dbReference type="InterPro" id="IPR003029">
    <property type="entry name" value="S1_domain"/>
</dbReference>
<comment type="subcellular location">
    <subcellularLocation>
        <location evidence="7">Cytoplasm</location>
    </subcellularLocation>
</comment>
<sequence>MAVSANRLELLQIADAVAREKSIDREIVISAMADAIQKAARSRYGQETNIRADINSKTGEIKLQRLLEVVDTVDDYATQISLEDARKRKPDAEIGDFLSDPLPPMEFGRIAAQSAKQVIVQKVREAERDHQYEEYKDKVGEIVSGTVKRVEYGNVIVDLGRGEAIVRRDELIPRESFRYGDRIRAYVYDVRREQRGPQIFLSRTHPQFMAKLFTMEVPEIYDGIIEIKSVARDPGSRAKIAVVSRDGSIDPVGACVGMRGSRVQAVVNELQGEKIDIIPWSPDAATFIVNALQPAEVAKVVLDEDAERIEVVVPDDQLSLAIGRRGQNVRLASQLTGWDIDILTEQEESENRQKEFAKRSKLFMEALDVDEMVAQVLASEGFASIEEIAYVDPDEISSIEGFDEETASEIQQRAKDYIDKQEAELDKKRKKLGVSDELRELPGMTTAMMVAVGEDGVKTIEDFAGYAVDDLAGWRERKDGETQNFAGVFTPFDISRADAEAMVVAARLKAGWMTEEDLHKPEENDGAEENTQAATPEDATKTAETETPAE</sequence>
<dbReference type="InterPro" id="IPR013735">
    <property type="entry name" value="TF_NusA_N"/>
</dbReference>
<evidence type="ECO:0000256" key="2">
    <source>
        <dbReference type="ARBA" id="ARBA00022490"/>
    </source>
</evidence>
<dbReference type="CDD" id="cd04455">
    <property type="entry name" value="S1_NusA"/>
    <property type="match status" value="1"/>
</dbReference>
<dbReference type="GO" id="GO:0000166">
    <property type="term" value="F:nucleotide binding"/>
    <property type="evidence" value="ECO:0007669"/>
    <property type="project" value="InterPro"/>
</dbReference>
<dbReference type="AlphaFoldDB" id="A0A1R0FCI6"/>
<evidence type="ECO:0000256" key="3">
    <source>
        <dbReference type="ARBA" id="ARBA00022814"/>
    </source>
</evidence>
<comment type="subunit">
    <text evidence="7">Monomer. Binds directly to the core enzyme of the DNA-dependent RNA polymerase and to nascent RNA.</text>
</comment>
<dbReference type="SMART" id="SM00322">
    <property type="entry name" value="KH"/>
    <property type="match status" value="2"/>
</dbReference>
<dbReference type="FunFam" id="2.40.50.140:FF:000058">
    <property type="entry name" value="Transcription termination/antitermination protein NusA"/>
    <property type="match status" value="1"/>
</dbReference>
<evidence type="ECO:0000256" key="5">
    <source>
        <dbReference type="ARBA" id="ARBA00023015"/>
    </source>
</evidence>
<comment type="function">
    <text evidence="7">Participates in both transcription termination and antitermination.</text>
</comment>
<dbReference type="PROSITE" id="PS50126">
    <property type="entry name" value="S1"/>
    <property type="match status" value="1"/>
</dbReference>
<evidence type="ECO:0000313" key="10">
    <source>
        <dbReference type="EMBL" id="OLY44632.1"/>
    </source>
</evidence>
<keyword evidence="11" id="KW-1185">Reference proteome</keyword>
<dbReference type="RefSeq" id="WP_075869734.1">
    <property type="nucleotide sequence ID" value="NZ_LXYT01000001.1"/>
</dbReference>
<dbReference type="InterPro" id="IPR058582">
    <property type="entry name" value="KH_NusA_2nd"/>
</dbReference>
<dbReference type="PANTHER" id="PTHR22648:SF0">
    <property type="entry name" value="TRANSCRIPTION TERMINATION_ANTITERMINATION PROTEIN NUSA"/>
    <property type="match status" value="1"/>
</dbReference>
<accession>A0A1R0FCI6</accession>
<dbReference type="GO" id="GO:0005829">
    <property type="term" value="C:cytosol"/>
    <property type="evidence" value="ECO:0007669"/>
    <property type="project" value="TreeGrafter"/>
</dbReference>
<dbReference type="SUPFAM" id="SSF47794">
    <property type="entry name" value="Rad51 N-terminal domain-like"/>
    <property type="match status" value="1"/>
</dbReference>
<dbReference type="Pfam" id="PF26594">
    <property type="entry name" value="KH_NusA_2nd"/>
    <property type="match status" value="1"/>
</dbReference>
<evidence type="ECO:0000256" key="6">
    <source>
        <dbReference type="ARBA" id="ARBA00023163"/>
    </source>
</evidence>
<dbReference type="Proteomes" id="UP000187344">
    <property type="component" value="Unassembled WGS sequence"/>
</dbReference>
<organism evidence="10 11">
    <name type="scientific">Bartonella apis</name>
    <dbReference type="NCBI Taxonomy" id="1686310"/>
    <lineage>
        <taxon>Bacteria</taxon>
        <taxon>Pseudomonadati</taxon>
        <taxon>Pseudomonadota</taxon>
        <taxon>Alphaproteobacteria</taxon>
        <taxon>Hyphomicrobiales</taxon>
        <taxon>Bartonellaceae</taxon>
        <taxon>Bartonella</taxon>
    </lineage>
</organism>
<dbReference type="Pfam" id="PF13184">
    <property type="entry name" value="KH_NusA_1st"/>
    <property type="match status" value="1"/>
</dbReference>
<dbReference type="InterPro" id="IPR025249">
    <property type="entry name" value="TF_NusA_KH_1st"/>
</dbReference>
<evidence type="ECO:0000256" key="7">
    <source>
        <dbReference type="HAMAP-Rule" id="MF_00945"/>
    </source>
</evidence>
<dbReference type="PANTHER" id="PTHR22648">
    <property type="entry name" value="TRANSCRIPTION TERMINATION FACTOR NUSA"/>
    <property type="match status" value="1"/>
</dbReference>
<dbReference type="CDD" id="cd22529">
    <property type="entry name" value="KH-II_NusA_rpt2"/>
    <property type="match status" value="1"/>
</dbReference>
<dbReference type="FunFam" id="3.30.300.20:FF:000005">
    <property type="entry name" value="Transcription termination/antitermination protein NusA"/>
    <property type="match status" value="1"/>
</dbReference>
<protein>
    <recommendedName>
        <fullName evidence="7">Transcription termination/antitermination protein NusA</fullName>
    </recommendedName>
</protein>
<dbReference type="GO" id="GO:0003700">
    <property type="term" value="F:DNA-binding transcription factor activity"/>
    <property type="evidence" value="ECO:0007669"/>
    <property type="project" value="InterPro"/>
</dbReference>
<dbReference type="InterPro" id="IPR036555">
    <property type="entry name" value="NusA_N_sf"/>
</dbReference>
<dbReference type="OrthoDB" id="9807233at2"/>
<dbReference type="FunFam" id="3.30.300.20:FF:000002">
    <property type="entry name" value="Transcription termination/antitermination protein NusA"/>
    <property type="match status" value="1"/>
</dbReference>
<dbReference type="SUPFAM" id="SSF69705">
    <property type="entry name" value="Transcription factor NusA, N-terminal domain"/>
    <property type="match status" value="1"/>
</dbReference>
<feature type="domain" description="S1 motif" evidence="9">
    <location>
        <begin position="140"/>
        <end position="204"/>
    </location>
</feature>
<dbReference type="Gene3D" id="3.30.1480.10">
    <property type="entry name" value="NusA, N-terminal domain"/>
    <property type="match status" value="1"/>
</dbReference>
<dbReference type="GO" id="GO:0031564">
    <property type="term" value="P:transcription antitermination"/>
    <property type="evidence" value="ECO:0007669"/>
    <property type="project" value="UniProtKB-UniRule"/>
</dbReference>
<dbReference type="InterPro" id="IPR004087">
    <property type="entry name" value="KH_dom"/>
</dbReference>
<dbReference type="SMART" id="SM00316">
    <property type="entry name" value="S1"/>
    <property type="match status" value="1"/>
</dbReference>
<comment type="caution">
    <text evidence="10">The sequence shown here is derived from an EMBL/GenBank/DDBJ whole genome shotgun (WGS) entry which is preliminary data.</text>
</comment>
<evidence type="ECO:0000259" key="9">
    <source>
        <dbReference type="PROSITE" id="PS50126"/>
    </source>
</evidence>
<dbReference type="InterPro" id="IPR030842">
    <property type="entry name" value="TF_NusA_bacterial"/>
</dbReference>
<name>A0A1R0FCI6_9HYPH</name>
<dbReference type="Pfam" id="PF08529">
    <property type="entry name" value="NusA_N"/>
    <property type="match status" value="1"/>
</dbReference>
<dbReference type="GO" id="GO:0003723">
    <property type="term" value="F:RNA binding"/>
    <property type="evidence" value="ECO:0007669"/>
    <property type="project" value="UniProtKB-UniRule"/>
</dbReference>
<dbReference type="InterPro" id="IPR009019">
    <property type="entry name" value="KH_sf_prok-type"/>
</dbReference>